<dbReference type="InterPro" id="IPR012318">
    <property type="entry name" value="HTH_CRP"/>
</dbReference>
<dbReference type="AlphaFoldDB" id="A0A7U6JIJ6"/>
<sequence length="206" mass="23563">MTDIDPGITLPDYFPEVLTQRSKYISLEKGERLFLTGDKVMGIYYVIEGELKALRSMMEGTEVVMMRSEAGNYFGESALAIDTYVCDALCTKSARVMFLPREALTEAMKDLSFVTGFTLSLAKNVRRQCSRYERLRLKKSKDRLLHFLTCESDDNGEINWHSSLIEFAAELAIEPETLYRILAELEREGSIERNKRQIKLLKAASH</sequence>
<keyword evidence="1" id="KW-0805">Transcription regulation</keyword>
<dbReference type="Pfam" id="PF13545">
    <property type="entry name" value="HTH_Crp_2"/>
    <property type="match status" value="1"/>
</dbReference>
<proteinExistence type="predicted"/>
<dbReference type="InterPro" id="IPR036390">
    <property type="entry name" value="WH_DNA-bd_sf"/>
</dbReference>
<dbReference type="InterPro" id="IPR014710">
    <property type="entry name" value="RmlC-like_jellyroll"/>
</dbReference>
<protein>
    <submittedName>
        <fullName evidence="5">Crp/FNR family transcriptional regulator</fullName>
    </submittedName>
</protein>
<name>A0A7U6JIJ6_9GAMM</name>
<accession>A0A7U6JIJ6</accession>
<evidence type="ECO:0000256" key="2">
    <source>
        <dbReference type="ARBA" id="ARBA00023125"/>
    </source>
</evidence>
<keyword evidence="3" id="KW-0804">Transcription</keyword>
<keyword evidence="2" id="KW-0238">DNA-binding</keyword>
<dbReference type="GO" id="GO:0003677">
    <property type="term" value="F:DNA binding"/>
    <property type="evidence" value="ECO:0007669"/>
    <property type="project" value="UniProtKB-KW"/>
</dbReference>
<gene>
    <name evidence="5" type="ORF">TBH_C2018</name>
</gene>
<dbReference type="InterPro" id="IPR000595">
    <property type="entry name" value="cNMP-bd_dom"/>
</dbReference>
<dbReference type="KEGG" id="tbn:TBH_C2018"/>
<dbReference type="EMBL" id="AP012273">
    <property type="protein sequence ID" value="BAO44932.1"/>
    <property type="molecule type" value="Genomic_DNA"/>
</dbReference>
<dbReference type="SUPFAM" id="SSF46785">
    <property type="entry name" value="Winged helix' DNA-binding domain"/>
    <property type="match status" value="1"/>
</dbReference>
<dbReference type="SUPFAM" id="SSF51206">
    <property type="entry name" value="cAMP-binding domain-like"/>
    <property type="match status" value="1"/>
</dbReference>
<evidence type="ECO:0000256" key="1">
    <source>
        <dbReference type="ARBA" id="ARBA00023015"/>
    </source>
</evidence>
<evidence type="ECO:0000313" key="5">
    <source>
        <dbReference type="EMBL" id="BAO44932.1"/>
    </source>
</evidence>
<dbReference type="PROSITE" id="PS50042">
    <property type="entry name" value="CNMP_BINDING_3"/>
    <property type="match status" value="1"/>
</dbReference>
<organism evidence="5 6">
    <name type="scientific">Thiolapillus brandeum</name>
    <dbReference type="NCBI Taxonomy" id="1076588"/>
    <lineage>
        <taxon>Bacteria</taxon>
        <taxon>Pseudomonadati</taxon>
        <taxon>Pseudomonadota</taxon>
        <taxon>Gammaproteobacteria</taxon>
        <taxon>Chromatiales</taxon>
        <taxon>Sedimenticolaceae</taxon>
        <taxon>Thiolapillus</taxon>
    </lineage>
</organism>
<evidence type="ECO:0000256" key="3">
    <source>
        <dbReference type="ARBA" id="ARBA00023163"/>
    </source>
</evidence>
<dbReference type="GO" id="GO:0006355">
    <property type="term" value="P:regulation of DNA-templated transcription"/>
    <property type="evidence" value="ECO:0007669"/>
    <property type="project" value="InterPro"/>
</dbReference>
<dbReference type="Pfam" id="PF00027">
    <property type="entry name" value="cNMP_binding"/>
    <property type="match status" value="1"/>
</dbReference>
<evidence type="ECO:0000259" key="4">
    <source>
        <dbReference type="PROSITE" id="PS50042"/>
    </source>
</evidence>
<dbReference type="Proteomes" id="UP000031631">
    <property type="component" value="Chromosome"/>
</dbReference>
<dbReference type="InterPro" id="IPR018490">
    <property type="entry name" value="cNMP-bd_dom_sf"/>
</dbReference>
<evidence type="ECO:0000313" key="6">
    <source>
        <dbReference type="Proteomes" id="UP000031631"/>
    </source>
</evidence>
<feature type="domain" description="Cyclic nucleotide-binding" evidence="4">
    <location>
        <begin position="24"/>
        <end position="83"/>
    </location>
</feature>
<dbReference type="Gene3D" id="2.60.120.10">
    <property type="entry name" value="Jelly Rolls"/>
    <property type="match status" value="1"/>
</dbReference>
<reference evidence="5 6" key="1">
    <citation type="journal article" date="2014" name="PLoS ONE">
        <title>Physiological and genomic features of a novel sulfur-oxidizing gammaproteobacterium belonging to a previously uncultivated symbiotic lineage isolated from a hydrothermal vent.</title>
        <authorList>
            <person name="Nunoura T."/>
            <person name="Takaki Y."/>
            <person name="Kazama H."/>
            <person name="Kakuta J."/>
            <person name="Shimamura S."/>
            <person name="Makita H."/>
            <person name="Hirai M."/>
            <person name="Miyazaki M."/>
            <person name="Takai K."/>
        </authorList>
    </citation>
    <scope>NUCLEOTIDE SEQUENCE [LARGE SCALE GENOMIC DNA]</scope>
    <source>
        <strain evidence="5 6">Hiromi1</strain>
    </source>
</reference>
<keyword evidence="6" id="KW-1185">Reference proteome</keyword>
<dbReference type="RefSeq" id="WP_041068183.1">
    <property type="nucleotide sequence ID" value="NZ_AP012273.1"/>
</dbReference>
<dbReference type="CDD" id="cd00038">
    <property type="entry name" value="CAP_ED"/>
    <property type="match status" value="1"/>
</dbReference>